<feature type="compositionally biased region" description="Polar residues" evidence="4">
    <location>
        <begin position="659"/>
        <end position="672"/>
    </location>
</feature>
<dbReference type="Pfam" id="PF19116">
    <property type="entry name" value="DUF5801"/>
    <property type="match status" value="6"/>
</dbReference>
<dbReference type="EMBL" id="VYSB01000024">
    <property type="protein sequence ID" value="MYZ53611.1"/>
    <property type="molecule type" value="Genomic_DNA"/>
</dbReference>
<feature type="domain" description="DUF5801" evidence="6">
    <location>
        <begin position="1465"/>
        <end position="1607"/>
    </location>
</feature>
<keyword evidence="1" id="KW-0732">Signal</keyword>
<proteinExistence type="predicted"/>
<feature type="non-terminal residue" evidence="8">
    <location>
        <position position="1702"/>
    </location>
</feature>
<comment type="caution">
    <text evidence="8">The sequence shown here is derived from an EMBL/GenBank/DDBJ whole genome shotgun (WGS) entry which is preliminary data.</text>
</comment>
<dbReference type="Gene3D" id="2.40.30.290">
    <property type="match status" value="5"/>
</dbReference>
<dbReference type="InterPro" id="IPR046779">
    <property type="entry name" value="LapA_adhesin_dom"/>
</dbReference>
<dbReference type="Pfam" id="PF03160">
    <property type="entry name" value="Calx-beta"/>
    <property type="match status" value="1"/>
</dbReference>
<feature type="domain" description="LapA adhesin" evidence="7">
    <location>
        <begin position="282"/>
        <end position="392"/>
    </location>
</feature>
<name>A0A7C9J8A9_9BURK</name>
<dbReference type="Proteomes" id="UP000481947">
    <property type="component" value="Unassembled WGS sequence"/>
</dbReference>
<dbReference type="InterPro" id="IPR043824">
    <property type="entry name" value="DUF5801"/>
</dbReference>
<dbReference type="InterPro" id="IPR047777">
    <property type="entry name" value="LapA-like_RM"/>
</dbReference>
<dbReference type="InterPro" id="IPR038081">
    <property type="entry name" value="CalX-like_sf"/>
</dbReference>
<dbReference type="SUPFAM" id="SSF141072">
    <property type="entry name" value="CalX-like"/>
    <property type="match status" value="3"/>
</dbReference>
<feature type="domain" description="LapA adhesin" evidence="7">
    <location>
        <begin position="191"/>
        <end position="280"/>
    </location>
</feature>
<feature type="domain" description="DUF5801" evidence="6">
    <location>
        <begin position="806"/>
        <end position="947"/>
    </location>
</feature>
<sequence length="1702" mass="167595">MAQIAKVVAITGNAVAVGLDGQARVLKVGDVIERSETLRTFAGARVELQMADGQVLTIAPEQSVRVEDSLMQTDATPTAQEAAVQAATPAAVLQALQLGADPFAALEAPAAGLTAGGDAGGGSSFVRLLRIVEGAEPLAYDYTLGLPPTIEDVPLGAEPVAADLITLRYIQLDDSGQPLRQNGGLVFLDGRDVVEGTRVGLYATVSNPPTGTDLVINLSNGQSITIPVGAGSGLVEVSIRPDDPYIQGREVIDIGVTGANGGGYDQLDVDQSTAITVVDDQDLTQVGIIGPDSVREGDITAPYTVTLERPGQTPVVVTFQYSGVAQNGVDFTGVASVTIPAGQSSQTFTIQTLIDQLAEGSELYNIRIESITGGNFERFEVNPTASAVDTTILDATLLTVNLVGDATVAEGATAGYTVSLAGGTLVNDQQLSVQVATGPGTTLVPDATSGVDYNPLTQTLTFTAAAQGPVRLSVVTLDDTLVEGAEEYTVNLSNVVGGAIGTGSVATQIVDDDAPVVSIAVAPPSVAEDGATNLTYQVSLDRVSVTDTVVTIALSGTATESADYAVTGLSAGATRQVTIPAGQLSVSFVADPVVDSIDESSETVVATITAAIGATISTTADVATGTIVDDDTTPLIEDAQSRVSEEGLPAGIPDGLGSSPGNDLTDSATDSSGALPITRNGSAPLTIELINPGSSMLGATNLTWAYGTSQAVLIGSDASGEVIRVTLNGGTTAIGASGSSVPYSVVLSQPVSHSLPGQGTAGEDTASLSLTVRISDGVNPADDSTITVTVEDDSPVITGVLAADLLTVDESNLAANATANFADNFSTAISYGADGAGSTGYSLALSGANVNSGLFALGVGGAVGAQIVLNQAGNVITGSVGGTDYFTITVNATTGDVTLDQLAAIYHSNPGNPDDSATLSAAAGALLLRATVTDADGDVATHALDLSAGVFSLEDDGPSIAAASVAAADLLTVDESNLAANATANFADNFSTAISYGADGAGSTGYSLALSGANVNSGLFALGVGGAAGAQIVLNQVGNVITGSVGGTDYFTITVNAASGDVTLDQLAAIYHANPGNPDDSATLSAAAGALLLRATVTDADGDVATHALDLSAGVFSLEDDGPSIAAASVAAADTLTVDESNLAANATANFADNFSPAISYGADGAGSTGYSLALSGANVNSGLFALGVGGAAGAQIVLNQVGNVITGSVGGTDYFTITVNAASGDVTLDQLAAIYHANPGNPDDSATLSAAAGALLLRATVTDADGDVATHALDLSAGVFSLEDDGPSIAAASVAAADTLTVDESNLAANATANFADNFSPAISYGADGAGSTGYSLALSGANVNSGLFALGVGGAAGAQIVLNQVGNVITGSVGGTDYFTITVNAASGDVTLDQLAAIYHANPGNPDDSATLSAAAGALLLRATVTDADGDVATHALDLSAGVFSLEDDGPSIAAASVAAADTLTVDESNLAANATANFADNFSPAISYGADGAGSTGYSLALSGANVNSGLFALGVGGAAGAQIVLNQVGNVITGSVGGTDYFTITVNAASGDVTLDQLAAIYHANPGNPDDSATLSAAAGALLLRATVTDADGDVATHALDLSAGVFSLEDDGPSIAAASVAAADTLTVDESNLAANATANFADNFSPAISYGADGAGSTGYSLALSGANVNSGLFALGVGGAAGAQIVLNQVGNVIT</sequence>
<feature type="region of interest" description="Disordered" evidence="4">
    <location>
        <begin position="642"/>
        <end position="677"/>
    </location>
</feature>
<feature type="domain" description="Calx-beta" evidence="5">
    <location>
        <begin position="446"/>
        <end position="510"/>
    </location>
</feature>
<feature type="domain" description="DUF5801" evidence="6">
    <location>
        <begin position="1630"/>
        <end position="1701"/>
    </location>
</feature>
<keyword evidence="2" id="KW-0677">Repeat</keyword>
<protein>
    <submittedName>
        <fullName evidence="8">Retention module-containing protein</fullName>
    </submittedName>
</protein>
<evidence type="ECO:0000313" key="9">
    <source>
        <dbReference type="Proteomes" id="UP000481947"/>
    </source>
</evidence>
<gene>
    <name evidence="8" type="ORF">F5985_16120</name>
</gene>
<reference evidence="8 9" key="1">
    <citation type="submission" date="2019-09" db="EMBL/GenBank/DDBJ databases">
        <title>Identification of Malikia spinosa a prominent benzene-, toluene-, and ethylbenzene-degrading bacterium: enrichment, isolation and whole genome sequencing.</title>
        <authorList>
            <person name="Tancsics A."/>
            <person name="Revesz F."/>
            <person name="Kriszt B."/>
        </authorList>
    </citation>
    <scope>NUCLEOTIDE SEQUENCE [LARGE SCALE GENOMIC DNA]</scope>
    <source>
        <strain evidence="8 9">AB6</strain>
    </source>
</reference>
<keyword evidence="3" id="KW-0106">Calcium</keyword>
<dbReference type="GO" id="GO:0016020">
    <property type="term" value="C:membrane"/>
    <property type="evidence" value="ECO:0007669"/>
    <property type="project" value="InterPro"/>
</dbReference>
<dbReference type="GO" id="GO:0007154">
    <property type="term" value="P:cell communication"/>
    <property type="evidence" value="ECO:0007669"/>
    <property type="project" value="InterPro"/>
</dbReference>
<evidence type="ECO:0000259" key="7">
    <source>
        <dbReference type="Pfam" id="PF20579"/>
    </source>
</evidence>
<dbReference type="InterPro" id="IPR003644">
    <property type="entry name" value="Calx_beta"/>
</dbReference>
<dbReference type="NCBIfam" id="NF033682">
    <property type="entry name" value="retention_LapA"/>
    <property type="match status" value="1"/>
</dbReference>
<evidence type="ECO:0000256" key="2">
    <source>
        <dbReference type="ARBA" id="ARBA00022737"/>
    </source>
</evidence>
<organism evidence="8 9">
    <name type="scientific">Malikia spinosa</name>
    <dbReference type="NCBI Taxonomy" id="86180"/>
    <lineage>
        <taxon>Bacteria</taxon>
        <taxon>Pseudomonadati</taxon>
        <taxon>Pseudomonadota</taxon>
        <taxon>Betaproteobacteria</taxon>
        <taxon>Burkholderiales</taxon>
        <taxon>Comamonadaceae</taxon>
        <taxon>Malikia</taxon>
    </lineage>
</organism>
<evidence type="ECO:0000256" key="3">
    <source>
        <dbReference type="ARBA" id="ARBA00022837"/>
    </source>
</evidence>
<dbReference type="RefSeq" id="WP_161126187.1">
    <property type="nucleotide sequence ID" value="NZ_VYSB01000024.1"/>
</dbReference>
<feature type="domain" description="DUF5801" evidence="6">
    <location>
        <begin position="1300"/>
        <end position="1442"/>
    </location>
</feature>
<evidence type="ECO:0000256" key="4">
    <source>
        <dbReference type="SAM" id="MobiDB-lite"/>
    </source>
</evidence>
<accession>A0A7C9J8A9</accession>
<evidence type="ECO:0000313" key="8">
    <source>
        <dbReference type="EMBL" id="MYZ53611.1"/>
    </source>
</evidence>
<feature type="domain" description="DUF5801" evidence="6">
    <location>
        <begin position="971"/>
        <end position="1112"/>
    </location>
</feature>
<evidence type="ECO:0000256" key="1">
    <source>
        <dbReference type="ARBA" id="ARBA00022729"/>
    </source>
</evidence>
<dbReference type="Gene3D" id="2.60.40.2030">
    <property type="match status" value="3"/>
</dbReference>
<feature type="domain" description="DUF5801" evidence="6">
    <location>
        <begin position="1135"/>
        <end position="1277"/>
    </location>
</feature>
<evidence type="ECO:0000259" key="6">
    <source>
        <dbReference type="Pfam" id="PF19116"/>
    </source>
</evidence>
<dbReference type="Pfam" id="PF20579">
    <property type="entry name" value="LapA"/>
    <property type="match status" value="2"/>
</dbReference>
<evidence type="ECO:0000259" key="5">
    <source>
        <dbReference type="Pfam" id="PF03160"/>
    </source>
</evidence>